<evidence type="ECO:0000256" key="1">
    <source>
        <dbReference type="SAM" id="MobiDB-lite"/>
    </source>
</evidence>
<evidence type="ECO:0000313" key="2">
    <source>
        <dbReference type="EMBL" id="BBO82267.1"/>
    </source>
</evidence>
<reference evidence="2 3" key="1">
    <citation type="submission" date="2019-11" db="EMBL/GenBank/DDBJ databases">
        <title>Comparative genomics of hydrocarbon-degrading Desulfosarcina strains.</title>
        <authorList>
            <person name="Watanabe M."/>
            <person name="Kojima H."/>
            <person name="Fukui M."/>
        </authorList>
    </citation>
    <scope>NUCLEOTIDE SEQUENCE [LARGE SCALE GENOMIC DNA]</scope>
    <source>
        <strain evidence="2 3">28bB2T</strain>
    </source>
</reference>
<dbReference type="AlphaFoldDB" id="A0A5K7ZP57"/>
<accession>A0A5K7ZP57</accession>
<organism evidence="2 3">
    <name type="scientific">Desulfosarcina ovata subsp. sediminis</name>
    <dbReference type="NCBI Taxonomy" id="885957"/>
    <lineage>
        <taxon>Bacteria</taxon>
        <taxon>Pseudomonadati</taxon>
        <taxon>Thermodesulfobacteriota</taxon>
        <taxon>Desulfobacteria</taxon>
        <taxon>Desulfobacterales</taxon>
        <taxon>Desulfosarcinaceae</taxon>
        <taxon>Desulfosarcina</taxon>
    </lineage>
</organism>
<gene>
    <name evidence="2" type="ORF">DSCO28_28330</name>
</gene>
<protein>
    <submittedName>
        <fullName evidence="2">Uncharacterized protein</fullName>
    </submittedName>
</protein>
<sequence length="58" mass="6444">MPGLPGTDSTRGQDLPHCRSPQARHRWWHVTGTVFKWVGATSAILSLLSLSIQLSEIF</sequence>
<dbReference type="Proteomes" id="UP000425960">
    <property type="component" value="Chromosome"/>
</dbReference>
<proteinExistence type="predicted"/>
<feature type="region of interest" description="Disordered" evidence="1">
    <location>
        <begin position="1"/>
        <end position="21"/>
    </location>
</feature>
<dbReference type="KEGG" id="dov:DSCO28_28330"/>
<dbReference type="EMBL" id="AP021876">
    <property type="protein sequence ID" value="BBO82267.1"/>
    <property type="molecule type" value="Genomic_DNA"/>
</dbReference>
<evidence type="ECO:0000313" key="3">
    <source>
        <dbReference type="Proteomes" id="UP000425960"/>
    </source>
</evidence>
<name>A0A5K7ZP57_9BACT</name>